<organism evidence="2 3">
    <name type="scientific">Stentor coeruleus</name>
    <dbReference type="NCBI Taxonomy" id="5963"/>
    <lineage>
        <taxon>Eukaryota</taxon>
        <taxon>Sar</taxon>
        <taxon>Alveolata</taxon>
        <taxon>Ciliophora</taxon>
        <taxon>Postciliodesmatophora</taxon>
        <taxon>Heterotrichea</taxon>
        <taxon>Heterotrichida</taxon>
        <taxon>Stentoridae</taxon>
        <taxon>Stentor</taxon>
    </lineage>
</organism>
<sequence length="191" mass="21813">MLNTSSSYELNETTTSKDSLKSSKKSEAQSPIKLPRIRFETDTTYTVPIVKIKNKKVKSQDKSVGKLKDKQAIKVNDVTEIMSKDLPRAIFKNLVISPKRTTKIFTTLETSSNCEPLKIVSNSKKCYRKSRVDLNKKKSNLMFEKLIRDIQTSSERSAHKKRGNSSTQVRAISPWMYQGSSRRFSIFAKII</sequence>
<proteinExistence type="predicted"/>
<dbReference type="AlphaFoldDB" id="A0A1R2AWK4"/>
<keyword evidence="3" id="KW-1185">Reference proteome</keyword>
<evidence type="ECO:0000256" key="1">
    <source>
        <dbReference type="SAM" id="MobiDB-lite"/>
    </source>
</evidence>
<feature type="compositionally biased region" description="Basic and acidic residues" evidence="1">
    <location>
        <begin position="18"/>
        <end position="27"/>
    </location>
</feature>
<evidence type="ECO:0000313" key="2">
    <source>
        <dbReference type="EMBL" id="OMJ68852.1"/>
    </source>
</evidence>
<feature type="compositionally biased region" description="Polar residues" evidence="1">
    <location>
        <begin position="1"/>
        <end position="12"/>
    </location>
</feature>
<protein>
    <submittedName>
        <fullName evidence="2">Uncharacterized protein</fullName>
    </submittedName>
</protein>
<name>A0A1R2AWK4_9CILI</name>
<dbReference type="EMBL" id="MPUH01001272">
    <property type="protein sequence ID" value="OMJ68852.1"/>
    <property type="molecule type" value="Genomic_DNA"/>
</dbReference>
<comment type="caution">
    <text evidence="2">The sequence shown here is derived from an EMBL/GenBank/DDBJ whole genome shotgun (WGS) entry which is preliminary data.</text>
</comment>
<reference evidence="2 3" key="1">
    <citation type="submission" date="2016-11" db="EMBL/GenBank/DDBJ databases">
        <title>The macronuclear genome of Stentor coeruleus: a giant cell with tiny introns.</title>
        <authorList>
            <person name="Slabodnick M."/>
            <person name="Ruby J.G."/>
            <person name="Reiff S.B."/>
            <person name="Swart E.C."/>
            <person name="Gosai S."/>
            <person name="Prabakaran S."/>
            <person name="Witkowska E."/>
            <person name="Larue G.E."/>
            <person name="Fisher S."/>
            <person name="Freeman R.M."/>
            <person name="Gunawardena J."/>
            <person name="Chu W."/>
            <person name="Stover N.A."/>
            <person name="Gregory B.D."/>
            <person name="Nowacki M."/>
            <person name="Derisi J."/>
            <person name="Roy S.W."/>
            <person name="Marshall W.F."/>
            <person name="Sood P."/>
        </authorList>
    </citation>
    <scope>NUCLEOTIDE SEQUENCE [LARGE SCALE GENOMIC DNA]</scope>
    <source>
        <strain evidence="2">WM001</strain>
    </source>
</reference>
<dbReference type="Proteomes" id="UP000187209">
    <property type="component" value="Unassembled WGS sequence"/>
</dbReference>
<accession>A0A1R2AWK4</accession>
<feature type="region of interest" description="Disordered" evidence="1">
    <location>
        <begin position="1"/>
        <end position="33"/>
    </location>
</feature>
<gene>
    <name evidence="2" type="ORF">SteCoe_33573</name>
</gene>
<evidence type="ECO:0000313" key="3">
    <source>
        <dbReference type="Proteomes" id="UP000187209"/>
    </source>
</evidence>